<feature type="transmembrane region" description="Helical" evidence="1">
    <location>
        <begin position="31"/>
        <end position="51"/>
    </location>
</feature>
<evidence type="ECO:0000313" key="2">
    <source>
        <dbReference type="EMBL" id="CRI23898.1"/>
    </source>
</evidence>
<keyword evidence="1" id="KW-0472">Membrane</keyword>
<accession>A0A7U7JT87</accession>
<dbReference type="RefSeq" id="WP_031787657.1">
    <property type="nucleotide sequence ID" value="NZ_AP018562.1"/>
</dbReference>
<name>A0A7U7JT87_9STAP</name>
<keyword evidence="1" id="KW-1133">Transmembrane helix</keyword>
<keyword evidence="3" id="KW-1185">Reference proteome</keyword>
<reference evidence="2 3" key="1">
    <citation type="submission" date="2015-04" db="EMBL/GenBank/DDBJ databases">
        <authorList>
            <person name="Cao L."/>
            <person name="Gao C.H."/>
        </authorList>
    </citation>
    <scope>NUCLEOTIDE SEQUENCE [LARGE SCALE GENOMIC DNA]</scope>
    <source>
        <strain evidence="2 3">SH3</strain>
    </source>
</reference>
<protein>
    <submittedName>
        <fullName evidence="2">Putative membrane protein</fullName>
    </submittedName>
</protein>
<dbReference type="EMBL" id="CVOU01000017">
    <property type="protein sequence ID" value="CRI23898.1"/>
    <property type="molecule type" value="Genomic_DNA"/>
</dbReference>
<proteinExistence type="predicted"/>
<dbReference type="Proteomes" id="UP000236509">
    <property type="component" value="Unassembled WGS sequence"/>
</dbReference>
<sequence length="68" mass="8154">MIIVYIVLLLILVIANHRIVNRLLTENRTYFVRLVATITTFISFVLVYVLIREIMPYVVRMMDLLYHQ</sequence>
<dbReference type="AlphaFoldDB" id="A0A7U7JT87"/>
<comment type="caution">
    <text evidence="2">The sequence shown here is derived from an EMBL/GenBank/DDBJ whole genome shotgun (WGS) entry which is preliminary data.</text>
</comment>
<evidence type="ECO:0000313" key="3">
    <source>
        <dbReference type="Proteomes" id="UP000236509"/>
    </source>
</evidence>
<keyword evidence="1" id="KW-0812">Transmembrane</keyword>
<organism evidence="2 3">
    <name type="scientific">Staphylococcus argenteus</name>
    <dbReference type="NCBI Taxonomy" id="985002"/>
    <lineage>
        <taxon>Bacteria</taxon>
        <taxon>Bacillati</taxon>
        <taxon>Bacillota</taxon>
        <taxon>Bacilli</taxon>
        <taxon>Bacillales</taxon>
        <taxon>Staphylococcaceae</taxon>
        <taxon>Staphylococcus</taxon>
    </lineage>
</organism>
<evidence type="ECO:0000256" key="1">
    <source>
        <dbReference type="SAM" id="Phobius"/>
    </source>
</evidence>
<gene>
    <name evidence="2" type="ORF">BN1326_50219</name>
</gene>